<evidence type="ECO:0000313" key="2">
    <source>
        <dbReference type="EMBL" id="MDQ0287038.1"/>
    </source>
</evidence>
<keyword evidence="3" id="KW-1185">Reference proteome</keyword>
<feature type="domain" description="Glutaredoxin" evidence="1">
    <location>
        <begin position="2"/>
        <end position="37"/>
    </location>
</feature>
<dbReference type="InterPro" id="IPR036249">
    <property type="entry name" value="Thioredoxin-like_sf"/>
</dbReference>
<dbReference type="Proteomes" id="UP001225644">
    <property type="component" value="Unassembled WGS sequence"/>
</dbReference>
<evidence type="ECO:0000259" key="1">
    <source>
        <dbReference type="Pfam" id="PF00462"/>
    </source>
</evidence>
<name>A0ABU0B2U7_9FIRM</name>
<comment type="caution">
    <text evidence="2">The sequence shown here is derived from an EMBL/GenBank/DDBJ whole genome shotgun (WGS) entry which is preliminary data.</text>
</comment>
<dbReference type="InterPro" id="IPR002109">
    <property type="entry name" value="Glutaredoxin"/>
</dbReference>
<dbReference type="Pfam" id="PF00462">
    <property type="entry name" value="Glutaredoxin"/>
    <property type="match status" value="1"/>
</dbReference>
<evidence type="ECO:0000313" key="3">
    <source>
        <dbReference type="Proteomes" id="UP001225644"/>
    </source>
</evidence>
<gene>
    <name evidence="2" type="ORF">J2Z49_002155</name>
</gene>
<protein>
    <submittedName>
        <fullName evidence="2">Glutaredoxin</fullName>
    </submittedName>
</protein>
<reference evidence="2 3" key="1">
    <citation type="submission" date="2023-07" db="EMBL/GenBank/DDBJ databases">
        <title>Genomic Encyclopedia of Type Strains, Phase IV (KMG-IV): sequencing the most valuable type-strain genomes for metagenomic binning, comparative biology and taxonomic classification.</title>
        <authorList>
            <person name="Goeker M."/>
        </authorList>
    </citation>
    <scope>NUCLEOTIDE SEQUENCE [LARGE SCALE GENOMIC DNA]</scope>
    <source>
        <strain evidence="2 3">DSM 12396</strain>
    </source>
</reference>
<organism evidence="2 3">
    <name type="scientific">Desulfofundulus luciae</name>
    <dbReference type="NCBI Taxonomy" id="74702"/>
    <lineage>
        <taxon>Bacteria</taxon>
        <taxon>Bacillati</taxon>
        <taxon>Bacillota</taxon>
        <taxon>Clostridia</taxon>
        <taxon>Eubacteriales</taxon>
        <taxon>Peptococcaceae</taxon>
        <taxon>Desulfofundulus</taxon>
    </lineage>
</organism>
<dbReference type="CDD" id="cd02976">
    <property type="entry name" value="NrdH"/>
    <property type="match status" value="1"/>
</dbReference>
<dbReference type="SUPFAM" id="SSF52833">
    <property type="entry name" value="Thioredoxin-like"/>
    <property type="match status" value="1"/>
</dbReference>
<accession>A0ABU0B2U7</accession>
<dbReference type="EMBL" id="JAUSUX010000018">
    <property type="protein sequence ID" value="MDQ0287038.1"/>
    <property type="molecule type" value="Genomic_DNA"/>
</dbReference>
<sequence>MKFTEKNVAEDEMARSEMVRKTGRLAVPTITVGERVVVGFNRSELERLLH</sequence>
<proteinExistence type="predicted"/>
<dbReference type="Gene3D" id="3.40.30.10">
    <property type="entry name" value="Glutaredoxin"/>
    <property type="match status" value="1"/>
</dbReference>